<sequence>MLVDPNNPFFDRLWVRLLCVLAPLGWAAVEFSNAENFWGGCFAAAGLYLAYALFWVRGRDRS</sequence>
<dbReference type="OrthoDB" id="7362327at2"/>
<keyword evidence="1" id="KW-0812">Transmembrane</keyword>
<accession>A0A844HPB0</accession>
<dbReference type="Proteomes" id="UP000449846">
    <property type="component" value="Unassembled WGS sequence"/>
</dbReference>
<keyword evidence="1" id="KW-1133">Transmembrane helix</keyword>
<keyword evidence="1" id="KW-0472">Membrane</keyword>
<evidence type="ECO:0000313" key="2">
    <source>
        <dbReference type="EMBL" id="MTH60187.1"/>
    </source>
</evidence>
<dbReference type="EMBL" id="WMIG01000006">
    <property type="protein sequence ID" value="MTH60187.1"/>
    <property type="molecule type" value="Genomic_DNA"/>
</dbReference>
<feature type="transmembrane region" description="Helical" evidence="1">
    <location>
        <begin position="37"/>
        <end position="56"/>
    </location>
</feature>
<evidence type="ECO:0008006" key="4">
    <source>
        <dbReference type="Google" id="ProtNLM"/>
    </source>
</evidence>
<organism evidence="2 3">
    <name type="scientific">Paracoccus litorisediminis</name>
    <dbReference type="NCBI Taxonomy" id="2006130"/>
    <lineage>
        <taxon>Bacteria</taxon>
        <taxon>Pseudomonadati</taxon>
        <taxon>Pseudomonadota</taxon>
        <taxon>Alphaproteobacteria</taxon>
        <taxon>Rhodobacterales</taxon>
        <taxon>Paracoccaceae</taxon>
        <taxon>Paracoccus</taxon>
    </lineage>
</organism>
<evidence type="ECO:0000256" key="1">
    <source>
        <dbReference type="SAM" id="Phobius"/>
    </source>
</evidence>
<proteinExistence type="predicted"/>
<name>A0A844HPB0_9RHOB</name>
<reference evidence="2 3" key="1">
    <citation type="submission" date="2019-11" db="EMBL/GenBank/DDBJ databases">
        <authorList>
            <person name="Dong K."/>
        </authorList>
    </citation>
    <scope>NUCLEOTIDE SEQUENCE [LARGE SCALE GENOMIC DNA]</scope>
    <source>
        <strain evidence="2 3">NBRC 112902</strain>
    </source>
</reference>
<gene>
    <name evidence="2" type="ORF">GL300_13305</name>
</gene>
<comment type="caution">
    <text evidence="2">The sequence shown here is derived from an EMBL/GenBank/DDBJ whole genome shotgun (WGS) entry which is preliminary data.</text>
</comment>
<protein>
    <recommendedName>
        <fullName evidence="4">DUF3329 domain-containing protein</fullName>
    </recommendedName>
</protein>
<keyword evidence="3" id="KW-1185">Reference proteome</keyword>
<dbReference type="AlphaFoldDB" id="A0A844HPB0"/>
<evidence type="ECO:0000313" key="3">
    <source>
        <dbReference type="Proteomes" id="UP000449846"/>
    </source>
</evidence>